<proteinExistence type="predicted"/>
<gene>
    <name evidence="2" type="ORF">FWK35_00034475</name>
</gene>
<keyword evidence="3" id="KW-1185">Reference proteome</keyword>
<dbReference type="Pfam" id="PF14291">
    <property type="entry name" value="DUF4371"/>
    <property type="match status" value="1"/>
</dbReference>
<accession>A0A6G0VS14</accession>
<dbReference type="InterPro" id="IPR025398">
    <property type="entry name" value="DUF4371"/>
</dbReference>
<evidence type="ECO:0000313" key="2">
    <source>
        <dbReference type="EMBL" id="KAF0707145.1"/>
    </source>
</evidence>
<organism evidence="2 3">
    <name type="scientific">Aphis craccivora</name>
    <name type="common">Cowpea aphid</name>
    <dbReference type="NCBI Taxonomy" id="307492"/>
    <lineage>
        <taxon>Eukaryota</taxon>
        <taxon>Metazoa</taxon>
        <taxon>Ecdysozoa</taxon>
        <taxon>Arthropoda</taxon>
        <taxon>Hexapoda</taxon>
        <taxon>Insecta</taxon>
        <taxon>Pterygota</taxon>
        <taxon>Neoptera</taxon>
        <taxon>Paraneoptera</taxon>
        <taxon>Hemiptera</taxon>
        <taxon>Sternorrhyncha</taxon>
        <taxon>Aphidomorpha</taxon>
        <taxon>Aphidoidea</taxon>
        <taxon>Aphididae</taxon>
        <taxon>Aphidini</taxon>
        <taxon>Aphis</taxon>
        <taxon>Aphis</taxon>
    </lineage>
</organism>
<dbReference type="SUPFAM" id="SSF53098">
    <property type="entry name" value="Ribonuclease H-like"/>
    <property type="match status" value="1"/>
</dbReference>
<dbReference type="Proteomes" id="UP000478052">
    <property type="component" value="Unassembled WGS sequence"/>
</dbReference>
<feature type="non-terminal residue" evidence="2">
    <location>
        <position position="588"/>
    </location>
</feature>
<reference evidence="2 3" key="1">
    <citation type="submission" date="2019-08" db="EMBL/GenBank/DDBJ databases">
        <title>Whole genome of Aphis craccivora.</title>
        <authorList>
            <person name="Voronova N.V."/>
            <person name="Shulinski R.S."/>
            <person name="Bandarenka Y.V."/>
            <person name="Zhorov D.G."/>
            <person name="Warner D."/>
        </authorList>
    </citation>
    <scope>NUCLEOTIDE SEQUENCE [LARGE SCALE GENOMIC DNA]</scope>
    <source>
        <strain evidence="2">180601</strain>
        <tissue evidence="2">Whole Body</tissue>
    </source>
</reference>
<feature type="domain" description="DUF4371" evidence="1">
    <location>
        <begin position="187"/>
        <end position="379"/>
    </location>
</feature>
<comment type="caution">
    <text evidence="2">The sequence shown here is derived from an EMBL/GenBank/DDBJ whole genome shotgun (WGS) entry which is preliminary data.</text>
</comment>
<dbReference type="OrthoDB" id="6616551at2759"/>
<dbReference type="EMBL" id="VUJU01012649">
    <property type="protein sequence ID" value="KAF0707145.1"/>
    <property type="molecule type" value="Genomic_DNA"/>
</dbReference>
<dbReference type="InterPro" id="IPR012337">
    <property type="entry name" value="RNaseH-like_sf"/>
</dbReference>
<dbReference type="PANTHER" id="PTHR45749:SF21">
    <property type="entry name" value="DUF4371 DOMAIN-CONTAINING PROTEIN"/>
    <property type="match status" value="1"/>
</dbReference>
<dbReference type="AlphaFoldDB" id="A0A6G0VS14"/>
<protein>
    <submittedName>
        <fullName evidence="2">Protein FAM200A-like</fullName>
    </submittedName>
</protein>
<dbReference type="PANTHER" id="PTHR45749">
    <property type="match status" value="1"/>
</dbReference>
<sequence length="588" mass="67383">MDNAKICGDIRVMFSKLKNEVLDKSEEIPENLSQILTNKDDAIDDLCEVKVMNLNVSESMFKKPLPLMLDNYFEYHPLQPVSHTFFNCKKVLYKADGTNRFWLTFDGKSLFCTVCLAFGSKNNSFVLGMNTWSHTYQRIQENENILEHNASIEAYFLHVHKTNIDNLLFVNQLNSRKILIKQRLNALERIIDVVKLIGKRSLSYRGKHNEAAYTLHNDSIDHGNFLDILLLLKKYDVVLHEYLDNIIKKSQVSHNSGNKTRGGLLTLISKTTVNQIIECISDLIKKYIASQIVEAEMFSVKLDTTQDVAVKDQCAIVIRYVNSNGIHEKLIAVVNCIDSSGKGIFKLLSKVLTNNNLNIKYCIANATDGAASMQGIYNGFSKWLSDEFPGNVHVWCYSHILNLVLSDITKTSIATASVFSLLNGLAAFFKESYQRMAVWSKATRSDVKHRKFQLIGETSIKSTDCLYIELLISLYEIETSEHFSIEIRSKAKNFKESMLKYSTLFTAFMYLRIYKITSPLSKYLQTSRIDLHKSQQLVDIAHKELQHIKRDVKGLKKQLDIIIETELPKLRLRKKKKAFEELTEDDPI</sequence>
<name>A0A6G0VS14_APHCR</name>
<evidence type="ECO:0000259" key="1">
    <source>
        <dbReference type="Pfam" id="PF14291"/>
    </source>
</evidence>
<evidence type="ECO:0000313" key="3">
    <source>
        <dbReference type="Proteomes" id="UP000478052"/>
    </source>
</evidence>